<evidence type="ECO:0000259" key="9">
    <source>
        <dbReference type="PROSITE" id="PS50928"/>
    </source>
</evidence>
<dbReference type="EMBL" id="JAKFHA010000013">
    <property type="protein sequence ID" value="MCF2529942.1"/>
    <property type="molecule type" value="Genomic_DNA"/>
</dbReference>
<keyword evidence="3" id="KW-1003">Cell membrane</keyword>
<proteinExistence type="inferred from homology"/>
<feature type="transmembrane region" description="Helical" evidence="7">
    <location>
        <begin position="302"/>
        <end position="324"/>
    </location>
</feature>
<gene>
    <name evidence="10" type="ORF">LZ495_22355</name>
</gene>
<dbReference type="Proteomes" id="UP001165378">
    <property type="component" value="Unassembled WGS sequence"/>
</dbReference>
<evidence type="ECO:0000256" key="2">
    <source>
        <dbReference type="ARBA" id="ARBA00022448"/>
    </source>
</evidence>
<comment type="subcellular location">
    <subcellularLocation>
        <location evidence="1 7">Cell membrane</location>
        <topology evidence="1 7">Multi-pass membrane protein</topology>
    </subcellularLocation>
</comment>
<dbReference type="PANTHER" id="PTHR43227:SF8">
    <property type="entry name" value="DIACETYLCHITOBIOSE UPTAKE SYSTEM PERMEASE PROTEIN DASB"/>
    <property type="match status" value="1"/>
</dbReference>
<keyword evidence="11" id="KW-1185">Reference proteome</keyword>
<feature type="domain" description="ABC transmembrane type-1" evidence="9">
    <location>
        <begin position="106"/>
        <end position="323"/>
    </location>
</feature>
<comment type="similarity">
    <text evidence="7">Belongs to the binding-protein-dependent transport system permease family.</text>
</comment>
<dbReference type="InterPro" id="IPR035906">
    <property type="entry name" value="MetI-like_sf"/>
</dbReference>
<evidence type="ECO:0000256" key="8">
    <source>
        <dbReference type="SAM" id="MobiDB-lite"/>
    </source>
</evidence>
<feature type="region of interest" description="Disordered" evidence="8">
    <location>
        <begin position="1"/>
        <end position="36"/>
    </location>
</feature>
<feature type="transmembrane region" description="Helical" evidence="7">
    <location>
        <begin position="41"/>
        <end position="64"/>
    </location>
</feature>
<dbReference type="RefSeq" id="WP_235054579.1">
    <property type="nucleotide sequence ID" value="NZ_JAKFHA010000013.1"/>
</dbReference>
<organism evidence="10 11">
    <name type="scientific">Yinghuangia soli</name>
    <dbReference type="NCBI Taxonomy" id="2908204"/>
    <lineage>
        <taxon>Bacteria</taxon>
        <taxon>Bacillati</taxon>
        <taxon>Actinomycetota</taxon>
        <taxon>Actinomycetes</taxon>
        <taxon>Kitasatosporales</taxon>
        <taxon>Streptomycetaceae</taxon>
        <taxon>Yinghuangia</taxon>
    </lineage>
</organism>
<dbReference type="GO" id="GO:0055085">
    <property type="term" value="P:transmembrane transport"/>
    <property type="evidence" value="ECO:0007669"/>
    <property type="project" value="InterPro"/>
</dbReference>
<dbReference type="GO" id="GO:0005886">
    <property type="term" value="C:plasma membrane"/>
    <property type="evidence" value="ECO:0007669"/>
    <property type="project" value="UniProtKB-SubCell"/>
</dbReference>
<evidence type="ECO:0000256" key="5">
    <source>
        <dbReference type="ARBA" id="ARBA00022989"/>
    </source>
</evidence>
<dbReference type="AlphaFoldDB" id="A0AA41Q2D8"/>
<keyword evidence="4 7" id="KW-0812">Transmembrane</keyword>
<accession>A0AA41Q2D8</accession>
<evidence type="ECO:0000256" key="1">
    <source>
        <dbReference type="ARBA" id="ARBA00004651"/>
    </source>
</evidence>
<dbReference type="Pfam" id="PF00528">
    <property type="entry name" value="BPD_transp_1"/>
    <property type="match status" value="1"/>
</dbReference>
<dbReference type="PANTHER" id="PTHR43227">
    <property type="entry name" value="BLL4140 PROTEIN"/>
    <property type="match status" value="1"/>
</dbReference>
<dbReference type="CDD" id="cd06261">
    <property type="entry name" value="TM_PBP2"/>
    <property type="match status" value="1"/>
</dbReference>
<evidence type="ECO:0000256" key="6">
    <source>
        <dbReference type="ARBA" id="ARBA00023136"/>
    </source>
</evidence>
<name>A0AA41Q2D8_9ACTN</name>
<evidence type="ECO:0000313" key="11">
    <source>
        <dbReference type="Proteomes" id="UP001165378"/>
    </source>
</evidence>
<evidence type="ECO:0000256" key="3">
    <source>
        <dbReference type="ARBA" id="ARBA00022475"/>
    </source>
</evidence>
<reference evidence="10" key="1">
    <citation type="submission" date="2022-01" db="EMBL/GenBank/DDBJ databases">
        <title>Genome-Based Taxonomic Classification of the Phylum Actinobacteria.</title>
        <authorList>
            <person name="Gao Y."/>
        </authorList>
    </citation>
    <scope>NUCLEOTIDE SEQUENCE</scope>
    <source>
        <strain evidence="10">KLBMP 8922</strain>
    </source>
</reference>
<dbReference type="InterPro" id="IPR000515">
    <property type="entry name" value="MetI-like"/>
</dbReference>
<dbReference type="PROSITE" id="PS50928">
    <property type="entry name" value="ABC_TM1"/>
    <property type="match status" value="1"/>
</dbReference>
<feature type="transmembrane region" description="Helical" evidence="7">
    <location>
        <begin position="253"/>
        <end position="276"/>
    </location>
</feature>
<evidence type="ECO:0000313" key="10">
    <source>
        <dbReference type="EMBL" id="MCF2529942.1"/>
    </source>
</evidence>
<evidence type="ECO:0000256" key="4">
    <source>
        <dbReference type="ARBA" id="ARBA00022692"/>
    </source>
</evidence>
<protein>
    <submittedName>
        <fullName evidence="10">Sugar ABC transporter permease</fullName>
    </submittedName>
</protein>
<dbReference type="SUPFAM" id="SSF161098">
    <property type="entry name" value="MetI-like"/>
    <property type="match status" value="1"/>
</dbReference>
<feature type="transmembrane region" description="Helical" evidence="7">
    <location>
        <begin position="110"/>
        <end position="129"/>
    </location>
</feature>
<dbReference type="InterPro" id="IPR050809">
    <property type="entry name" value="UgpAE/MalFG_permease"/>
</dbReference>
<keyword evidence="2 7" id="KW-0813">Transport</keyword>
<keyword evidence="6 7" id="KW-0472">Membrane</keyword>
<sequence length="337" mass="37626">MSASKADAVVATPTQPPRNDAPAGGSSSHKRPRRRGGPLRLVSPYLMVAPAILGIAFLLFYPVVKNAILAFKNYGRRDFTLGLSGEWIGLDNFKEIFQDSEFWEVLRRSFWFTAINVVSIMVISTLIALMIMKLGKSMRILVLISLVAAWAMPVIAATTVFKWLFRSDNGVVNWLLVQLGFESYDGYTWFAHGGSTMFVIILLIVWQSIPFATLTIYAGLTTVPDEVYESARLDGAGPVRIFRSITFPMLRPIFLLVTSLEVIWIFKCFAQIWAIAGQNGPLNEVSTLPVYAYQIGMQLKRFGMAGAVSTITVVILAAMMVVYFRQLFKQEREAEKA</sequence>
<evidence type="ECO:0000256" key="7">
    <source>
        <dbReference type="RuleBase" id="RU363032"/>
    </source>
</evidence>
<comment type="caution">
    <text evidence="10">The sequence shown here is derived from an EMBL/GenBank/DDBJ whole genome shotgun (WGS) entry which is preliminary data.</text>
</comment>
<dbReference type="Gene3D" id="1.10.3720.10">
    <property type="entry name" value="MetI-like"/>
    <property type="match status" value="1"/>
</dbReference>
<feature type="transmembrane region" description="Helical" evidence="7">
    <location>
        <begin position="141"/>
        <end position="166"/>
    </location>
</feature>
<keyword evidence="5 7" id="KW-1133">Transmembrane helix</keyword>